<accession>A0AA39J2T5</accession>
<evidence type="ECO:0000313" key="7">
    <source>
        <dbReference type="Proteomes" id="UP001175211"/>
    </source>
</evidence>
<evidence type="ECO:0000313" key="6">
    <source>
        <dbReference type="EMBL" id="KAK0435085.1"/>
    </source>
</evidence>
<keyword evidence="3" id="KW-0862">Zinc</keyword>
<evidence type="ECO:0000256" key="3">
    <source>
        <dbReference type="ARBA" id="ARBA00022833"/>
    </source>
</evidence>
<keyword evidence="7" id="KW-1185">Reference proteome</keyword>
<evidence type="ECO:0000256" key="2">
    <source>
        <dbReference type="ARBA" id="ARBA00022771"/>
    </source>
</evidence>
<dbReference type="Proteomes" id="UP001175211">
    <property type="component" value="Unassembled WGS sequence"/>
</dbReference>
<keyword evidence="2 4" id="KW-0863">Zinc-finger</keyword>
<dbReference type="AlphaFoldDB" id="A0AA39J2T5"/>
<dbReference type="GeneID" id="85362293"/>
<proteinExistence type="predicted"/>
<dbReference type="Pfam" id="PF01753">
    <property type="entry name" value="zf-MYND"/>
    <property type="match status" value="1"/>
</dbReference>
<dbReference type="PROSITE" id="PS50865">
    <property type="entry name" value="ZF_MYND_2"/>
    <property type="match status" value="1"/>
</dbReference>
<evidence type="ECO:0000256" key="4">
    <source>
        <dbReference type="PROSITE-ProRule" id="PRU00134"/>
    </source>
</evidence>
<dbReference type="Gene3D" id="6.10.140.2220">
    <property type="match status" value="1"/>
</dbReference>
<sequence length="598" mass="67790">MTSRLKKEATNGSLSALTTLCENATKDSTTFPIIINAIRQHLLATPVPRLTLNSSLTKRDDSSLHTIRSCFLCLKTALSDDALKSACNIALVSRLWPDMCRWITSFLDTHVVDVSTSSLETLLQNQNFFDMIDAILSLLLSLSNASQVLTCILETEDFIRSFTHSTVCLMAVTQYSLQPITTALLVRFWKPTGGKTLPAMAVVLHEMPPQRIIASLQGVVHKIQELSFTPPSLRNFAHTIHFLWFVTAKSEKFSLRYLAQRSIPWICHLLSRIIAKVRQLPPPEIHQDLEAIFFTSIIYLVEIGFTQGTKWLLQGLQHHILELALKSIPFASESGPLANPSRSPSLLALLNRLCETTYTFLMQRCVISEAGRAMGRITKAGLEANVSLADDSFRRTWTLLTDQIALRSKYRSDFIAAGCDNDSCSNPMCPQRLTNRTKPLQMCSGCENYFYCSRDCQKSMWPSHKPICKILQEETKKGFLLHFTERDMHFMGEMASHDIHNKTTQLREDKKRFLRAHPGAAAYPLVLAVDYSSVPMTVTIRSSLDFKDHPEHGQRWPDLIRRVKQDPRNEMVYIETPLKTDPKNWLYTTTFQLPILGI</sequence>
<name>A0AA39J2T5_ARMTA</name>
<dbReference type="InterPro" id="IPR002893">
    <property type="entry name" value="Znf_MYND"/>
</dbReference>
<dbReference type="EMBL" id="JAUEPS010000162">
    <property type="protein sequence ID" value="KAK0435085.1"/>
    <property type="molecule type" value="Genomic_DNA"/>
</dbReference>
<feature type="domain" description="MYND-type" evidence="5">
    <location>
        <begin position="426"/>
        <end position="468"/>
    </location>
</feature>
<organism evidence="6 7">
    <name type="scientific">Armillaria tabescens</name>
    <name type="common">Ringless honey mushroom</name>
    <name type="synonym">Agaricus tabescens</name>
    <dbReference type="NCBI Taxonomy" id="1929756"/>
    <lineage>
        <taxon>Eukaryota</taxon>
        <taxon>Fungi</taxon>
        <taxon>Dikarya</taxon>
        <taxon>Basidiomycota</taxon>
        <taxon>Agaricomycotina</taxon>
        <taxon>Agaricomycetes</taxon>
        <taxon>Agaricomycetidae</taxon>
        <taxon>Agaricales</taxon>
        <taxon>Marasmiineae</taxon>
        <taxon>Physalacriaceae</taxon>
        <taxon>Desarmillaria</taxon>
    </lineage>
</organism>
<evidence type="ECO:0000256" key="1">
    <source>
        <dbReference type="ARBA" id="ARBA00022723"/>
    </source>
</evidence>
<evidence type="ECO:0000259" key="5">
    <source>
        <dbReference type="PROSITE" id="PS50865"/>
    </source>
</evidence>
<dbReference type="SUPFAM" id="SSF144232">
    <property type="entry name" value="HIT/MYND zinc finger-like"/>
    <property type="match status" value="1"/>
</dbReference>
<dbReference type="GO" id="GO:0008270">
    <property type="term" value="F:zinc ion binding"/>
    <property type="evidence" value="ECO:0007669"/>
    <property type="project" value="UniProtKB-KW"/>
</dbReference>
<reference evidence="6" key="1">
    <citation type="submission" date="2023-06" db="EMBL/GenBank/DDBJ databases">
        <authorList>
            <consortium name="Lawrence Berkeley National Laboratory"/>
            <person name="Ahrendt S."/>
            <person name="Sahu N."/>
            <person name="Indic B."/>
            <person name="Wong-Bajracharya J."/>
            <person name="Merenyi Z."/>
            <person name="Ke H.-M."/>
            <person name="Monk M."/>
            <person name="Kocsube S."/>
            <person name="Drula E."/>
            <person name="Lipzen A."/>
            <person name="Balint B."/>
            <person name="Henrissat B."/>
            <person name="Andreopoulos B."/>
            <person name="Martin F.M."/>
            <person name="Harder C.B."/>
            <person name="Rigling D."/>
            <person name="Ford K.L."/>
            <person name="Foster G.D."/>
            <person name="Pangilinan J."/>
            <person name="Papanicolaou A."/>
            <person name="Barry K."/>
            <person name="LaButti K."/>
            <person name="Viragh M."/>
            <person name="Koriabine M."/>
            <person name="Yan M."/>
            <person name="Riley R."/>
            <person name="Champramary S."/>
            <person name="Plett K.L."/>
            <person name="Tsai I.J."/>
            <person name="Slot J."/>
            <person name="Sipos G."/>
            <person name="Plett J."/>
            <person name="Nagy L.G."/>
            <person name="Grigoriev I.V."/>
        </authorList>
    </citation>
    <scope>NUCLEOTIDE SEQUENCE</scope>
    <source>
        <strain evidence="6">CCBAS 213</strain>
    </source>
</reference>
<protein>
    <recommendedName>
        <fullName evidence="5">MYND-type domain-containing protein</fullName>
    </recommendedName>
</protein>
<keyword evidence="1" id="KW-0479">Metal-binding</keyword>
<comment type="caution">
    <text evidence="6">The sequence shown here is derived from an EMBL/GenBank/DDBJ whole genome shotgun (WGS) entry which is preliminary data.</text>
</comment>
<dbReference type="RefSeq" id="XP_060321873.1">
    <property type="nucleotide sequence ID" value="XM_060478745.1"/>
</dbReference>
<gene>
    <name evidence="6" type="ORF">EV420DRAFT_1653460</name>
</gene>